<dbReference type="AlphaFoldDB" id="A0A4S8KUT3"/>
<evidence type="ECO:0008006" key="3">
    <source>
        <dbReference type="Google" id="ProtNLM"/>
    </source>
</evidence>
<gene>
    <name evidence="1" type="ORF">K435DRAFT_875377</name>
</gene>
<evidence type="ECO:0000313" key="2">
    <source>
        <dbReference type="Proteomes" id="UP000297245"/>
    </source>
</evidence>
<name>A0A4S8KUT3_DENBC</name>
<keyword evidence="2" id="KW-1185">Reference proteome</keyword>
<proteinExistence type="predicted"/>
<reference evidence="1 2" key="1">
    <citation type="journal article" date="2019" name="Nat. Ecol. Evol.">
        <title>Megaphylogeny resolves global patterns of mushroom evolution.</title>
        <authorList>
            <person name="Varga T."/>
            <person name="Krizsan K."/>
            <person name="Foldi C."/>
            <person name="Dima B."/>
            <person name="Sanchez-Garcia M."/>
            <person name="Sanchez-Ramirez S."/>
            <person name="Szollosi G.J."/>
            <person name="Szarkandi J.G."/>
            <person name="Papp V."/>
            <person name="Albert L."/>
            <person name="Andreopoulos W."/>
            <person name="Angelini C."/>
            <person name="Antonin V."/>
            <person name="Barry K.W."/>
            <person name="Bougher N.L."/>
            <person name="Buchanan P."/>
            <person name="Buyck B."/>
            <person name="Bense V."/>
            <person name="Catcheside P."/>
            <person name="Chovatia M."/>
            <person name="Cooper J."/>
            <person name="Damon W."/>
            <person name="Desjardin D."/>
            <person name="Finy P."/>
            <person name="Geml J."/>
            <person name="Haridas S."/>
            <person name="Hughes K."/>
            <person name="Justo A."/>
            <person name="Karasinski D."/>
            <person name="Kautmanova I."/>
            <person name="Kiss B."/>
            <person name="Kocsube S."/>
            <person name="Kotiranta H."/>
            <person name="LaButti K.M."/>
            <person name="Lechner B.E."/>
            <person name="Liimatainen K."/>
            <person name="Lipzen A."/>
            <person name="Lukacs Z."/>
            <person name="Mihaltcheva S."/>
            <person name="Morgado L.N."/>
            <person name="Niskanen T."/>
            <person name="Noordeloos M.E."/>
            <person name="Ohm R.A."/>
            <person name="Ortiz-Santana B."/>
            <person name="Ovrebo C."/>
            <person name="Racz N."/>
            <person name="Riley R."/>
            <person name="Savchenko A."/>
            <person name="Shiryaev A."/>
            <person name="Soop K."/>
            <person name="Spirin V."/>
            <person name="Szebenyi C."/>
            <person name="Tomsovsky M."/>
            <person name="Tulloss R.E."/>
            <person name="Uehling J."/>
            <person name="Grigoriev I.V."/>
            <person name="Vagvolgyi C."/>
            <person name="Papp T."/>
            <person name="Martin F.M."/>
            <person name="Miettinen O."/>
            <person name="Hibbett D.S."/>
            <person name="Nagy L.G."/>
        </authorList>
    </citation>
    <scope>NUCLEOTIDE SEQUENCE [LARGE SCALE GENOMIC DNA]</scope>
    <source>
        <strain evidence="1 2">CBS 962.96</strain>
    </source>
</reference>
<sequence length="106" mass="11751">MSTRSSHLTLNRGRKAAGCPPSQETIWMLDVWSVQHSEKFCAWMKSTHPTIILNVVPGGYTPVGQPCDVGMQCPFKLSVEKSDQEDVFKEAIDQIHSGNGTITFDN</sequence>
<dbReference type="Proteomes" id="UP000297245">
    <property type="component" value="Unassembled WGS sequence"/>
</dbReference>
<organism evidence="1 2">
    <name type="scientific">Dendrothele bispora (strain CBS 962.96)</name>
    <dbReference type="NCBI Taxonomy" id="1314807"/>
    <lineage>
        <taxon>Eukaryota</taxon>
        <taxon>Fungi</taxon>
        <taxon>Dikarya</taxon>
        <taxon>Basidiomycota</taxon>
        <taxon>Agaricomycotina</taxon>
        <taxon>Agaricomycetes</taxon>
        <taxon>Agaricomycetidae</taxon>
        <taxon>Agaricales</taxon>
        <taxon>Agaricales incertae sedis</taxon>
        <taxon>Dendrothele</taxon>
    </lineage>
</organism>
<protein>
    <recommendedName>
        <fullName evidence="3">DDE-1 domain-containing protein</fullName>
    </recommendedName>
</protein>
<dbReference type="EMBL" id="ML180015">
    <property type="protein sequence ID" value="THU79533.1"/>
    <property type="molecule type" value="Genomic_DNA"/>
</dbReference>
<evidence type="ECO:0000313" key="1">
    <source>
        <dbReference type="EMBL" id="THU79533.1"/>
    </source>
</evidence>
<dbReference type="OrthoDB" id="3257623at2759"/>
<accession>A0A4S8KUT3</accession>